<dbReference type="InterPro" id="IPR021099">
    <property type="entry name" value="PORR_domain"/>
</dbReference>
<dbReference type="InterPro" id="IPR045040">
    <property type="entry name" value="PORR_fam"/>
</dbReference>
<dbReference type="PANTHER" id="PTHR31476:SF3">
    <property type="entry name" value="UBIQUITIN CARBOXYL-TERMINAL HYDROLASE FAMILY PROTEIN"/>
    <property type="match status" value="1"/>
</dbReference>
<dbReference type="ExpressionAtlas" id="A0A3L6FWY1">
    <property type="expression patterns" value="baseline and differential"/>
</dbReference>
<dbReference type="GO" id="GO:0003723">
    <property type="term" value="F:RNA binding"/>
    <property type="evidence" value="ECO:0007669"/>
    <property type="project" value="InterPro"/>
</dbReference>
<name>A0A3L6FWY1_MAIZE</name>
<dbReference type="PANTHER" id="PTHR31476">
    <property type="entry name" value="PROTEIN WHAT'S THIS FACTOR 1 HOMOLOG, CHLOROPLASTIC"/>
    <property type="match status" value="1"/>
</dbReference>
<dbReference type="AlphaFoldDB" id="A0A3L6FWY1"/>
<evidence type="ECO:0000256" key="1">
    <source>
        <dbReference type="SAM" id="MobiDB-lite"/>
    </source>
</evidence>
<reference evidence="4 5" key="1">
    <citation type="journal article" date="2018" name="Nat. Genet.">
        <title>Extensive intraspecific gene order and gene structural variations between Mo17 and other maize genomes.</title>
        <authorList>
            <person name="Sun S."/>
            <person name="Zhou Y."/>
            <person name="Chen J."/>
            <person name="Shi J."/>
            <person name="Zhao H."/>
            <person name="Zhao H."/>
            <person name="Song W."/>
            <person name="Zhang M."/>
            <person name="Cui Y."/>
            <person name="Dong X."/>
            <person name="Liu H."/>
            <person name="Ma X."/>
            <person name="Jiao Y."/>
            <person name="Wang B."/>
            <person name="Wei X."/>
            <person name="Stein J.C."/>
            <person name="Glaubitz J.C."/>
            <person name="Lu F."/>
            <person name="Yu G."/>
            <person name="Liang C."/>
            <person name="Fengler K."/>
            <person name="Li B."/>
            <person name="Rafalski A."/>
            <person name="Schnable P.S."/>
            <person name="Ware D.H."/>
            <person name="Buckler E.S."/>
            <person name="Lai J."/>
        </authorList>
    </citation>
    <scope>NUCLEOTIDE SEQUENCE [LARGE SCALE GENOMIC DNA]</scope>
    <source>
        <strain evidence="5">cv. Missouri 17</strain>
        <tissue evidence="4">Seedling</tissue>
    </source>
</reference>
<comment type="caution">
    <text evidence="4">The sequence shown here is derived from an EMBL/GenBank/DDBJ whole genome shotgun (WGS) entry which is preliminary data.</text>
</comment>
<proteinExistence type="predicted"/>
<dbReference type="EMBL" id="NCVQ01000003">
    <property type="protein sequence ID" value="PWZ39309.1"/>
    <property type="molecule type" value="Genomic_DNA"/>
</dbReference>
<accession>A0A3L6FWY1</accession>
<evidence type="ECO:0000259" key="3">
    <source>
        <dbReference type="Pfam" id="PF11955"/>
    </source>
</evidence>
<evidence type="ECO:0000313" key="4">
    <source>
        <dbReference type="EMBL" id="PWZ39309.1"/>
    </source>
</evidence>
<feature type="signal peptide" evidence="2">
    <location>
        <begin position="1"/>
        <end position="23"/>
    </location>
</feature>
<feature type="chain" id="PRO_5018088781" evidence="2">
    <location>
        <begin position="24"/>
        <end position="416"/>
    </location>
</feature>
<evidence type="ECO:0000313" key="5">
    <source>
        <dbReference type="Proteomes" id="UP000251960"/>
    </source>
</evidence>
<sequence>MLLPAVAASRLVLVLVPFQLSAARRISSLKVPWKRDPALDAAIARDRRFLQASRLVREVLLSPGRRLLFRYLTKRRERIKLPVHVPTFLRRYPTLLAVSAPPDPVASPSPHLLAFLDFASRLYELHAPLLASRLAKLLMISSTRALPVTKIAAAKRYFGLPDDFLASLVPRYPGLFRLVGDPGPDASGNAFLELVAWDDELAKSVIEAKADKEADVVGIRPRPNFTVKLPKGFYLKKEMREWVRDWLELPYISPYADASGLHPASPEAEKRSIGVLHEVLSLTVERRMAVPIIGKFCDEYRLPNAFANAFTRHPGIFYVSLKGGIKTAVLREAYAENGELIDRDPMLELKERFVAIMEEGHKQYLEDLKREREALQKDREDAGRQDAKSEIEDQVEEEWHSEASEGDDGTDDAYRQ</sequence>
<evidence type="ECO:0000256" key="2">
    <source>
        <dbReference type="SAM" id="SignalP"/>
    </source>
</evidence>
<feature type="domain" description="PORR" evidence="3">
    <location>
        <begin position="34"/>
        <end position="361"/>
    </location>
</feature>
<dbReference type="Proteomes" id="UP000251960">
    <property type="component" value="Chromosome 2"/>
</dbReference>
<organism evidence="4 5">
    <name type="scientific">Zea mays</name>
    <name type="common">Maize</name>
    <dbReference type="NCBI Taxonomy" id="4577"/>
    <lineage>
        <taxon>Eukaryota</taxon>
        <taxon>Viridiplantae</taxon>
        <taxon>Streptophyta</taxon>
        <taxon>Embryophyta</taxon>
        <taxon>Tracheophyta</taxon>
        <taxon>Spermatophyta</taxon>
        <taxon>Magnoliopsida</taxon>
        <taxon>Liliopsida</taxon>
        <taxon>Poales</taxon>
        <taxon>Poaceae</taxon>
        <taxon>PACMAD clade</taxon>
        <taxon>Panicoideae</taxon>
        <taxon>Andropogonodae</taxon>
        <taxon>Andropogoneae</taxon>
        <taxon>Tripsacinae</taxon>
        <taxon>Zea</taxon>
    </lineage>
</organism>
<feature type="compositionally biased region" description="Acidic residues" evidence="1">
    <location>
        <begin position="404"/>
        <end position="416"/>
    </location>
</feature>
<dbReference type="Pfam" id="PF11955">
    <property type="entry name" value="PORR"/>
    <property type="match status" value="1"/>
</dbReference>
<keyword evidence="2" id="KW-0732">Signal</keyword>
<protein>
    <submittedName>
        <fullName evidence="4">Protein ROOT PRIMORDIUM DEFECTIVE 1</fullName>
    </submittedName>
</protein>
<gene>
    <name evidence="4" type="primary">RPD1_7</name>
    <name evidence="4" type="ORF">Zm00014a_014662</name>
</gene>
<feature type="region of interest" description="Disordered" evidence="1">
    <location>
        <begin position="375"/>
        <end position="416"/>
    </location>
</feature>
<feature type="compositionally biased region" description="Basic and acidic residues" evidence="1">
    <location>
        <begin position="375"/>
        <end position="403"/>
    </location>
</feature>